<dbReference type="EMBL" id="UINC01031951">
    <property type="protein sequence ID" value="SVB18802.1"/>
    <property type="molecule type" value="Genomic_DNA"/>
</dbReference>
<organism evidence="1">
    <name type="scientific">marine metagenome</name>
    <dbReference type="NCBI Taxonomy" id="408172"/>
    <lineage>
        <taxon>unclassified sequences</taxon>
        <taxon>metagenomes</taxon>
        <taxon>ecological metagenomes</taxon>
    </lineage>
</organism>
<name>A0A382BZ39_9ZZZZ</name>
<sequence>MKLILQFLKRITLFLKNKSNALEDNNTSLPESKKKNLLKKKKEEIMESLSFDKRSPQSFELQRKLALLVSNIDKIDKRDFQDLEHRRYGDSKEDDLLTSYRIDFRNKDDLENFKEKYKNYLL</sequence>
<protein>
    <submittedName>
        <fullName evidence="1">Uncharacterized protein</fullName>
    </submittedName>
</protein>
<proteinExistence type="predicted"/>
<evidence type="ECO:0000313" key="1">
    <source>
        <dbReference type="EMBL" id="SVB18802.1"/>
    </source>
</evidence>
<gene>
    <name evidence="1" type="ORF">METZ01_LOCUS171656</name>
</gene>
<reference evidence="1" key="1">
    <citation type="submission" date="2018-05" db="EMBL/GenBank/DDBJ databases">
        <authorList>
            <person name="Lanie J.A."/>
            <person name="Ng W.-L."/>
            <person name="Kazmierczak K.M."/>
            <person name="Andrzejewski T.M."/>
            <person name="Davidsen T.M."/>
            <person name="Wayne K.J."/>
            <person name="Tettelin H."/>
            <person name="Glass J.I."/>
            <person name="Rusch D."/>
            <person name="Podicherti R."/>
            <person name="Tsui H.-C.T."/>
            <person name="Winkler M.E."/>
        </authorList>
    </citation>
    <scope>NUCLEOTIDE SEQUENCE</scope>
</reference>
<accession>A0A382BZ39</accession>
<dbReference type="AlphaFoldDB" id="A0A382BZ39"/>